<evidence type="ECO:0000313" key="1">
    <source>
        <dbReference type="EMBL" id="TFB78660.1"/>
    </source>
</evidence>
<dbReference type="OrthoDB" id="572586at2"/>
<dbReference type="EMBL" id="SOFI01000003">
    <property type="protein sequence ID" value="TFB78660.1"/>
    <property type="molecule type" value="Genomic_DNA"/>
</dbReference>
<dbReference type="RefSeq" id="WP_104094538.1">
    <property type="nucleotide sequence ID" value="NZ_JACHBP010000001.1"/>
</dbReference>
<dbReference type="Gene3D" id="3.40.50.300">
    <property type="entry name" value="P-loop containing nucleotide triphosphate hydrolases"/>
    <property type="match status" value="1"/>
</dbReference>
<protein>
    <submittedName>
        <fullName evidence="1">Uridine kinase</fullName>
    </submittedName>
</protein>
<sequence length="211" mass="23678">MARWAPEKKDQLESLADEILHNYSHGRAMVAVDGRHGAGQQEFADGLAEALRRDGAHVFRASMDDFFRPRADRERSGAQDGAAYYRDAYDYSLLRRVLIDPFHTSGSTGFVLTGFDVVRDQPVFQPKWMSAGPDAILVMDGTFLLRPDLAGVWNYSVWLSTPLQSGDEDLEIRRAASDEVYLKDANPSEKANTIIDNQDPDHPRRVFADSC</sequence>
<dbReference type="GO" id="GO:0016301">
    <property type="term" value="F:kinase activity"/>
    <property type="evidence" value="ECO:0007669"/>
    <property type="project" value="UniProtKB-KW"/>
</dbReference>
<keyword evidence="1" id="KW-0418">Kinase</keyword>
<proteinExistence type="predicted"/>
<dbReference type="AlphaFoldDB" id="A0A4R8V9E6"/>
<organism evidence="1 2">
    <name type="scientific">Terrimesophilobacter mesophilus</name>
    <dbReference type="NCBI Taxonomy" id="433647"/>
    <lineage>
        <taxon>Bacteria</taxon>
        <taxon>Bacillati</taxon>
        <taxon>Actinomycetota</taxon>
        <taxon>Actinomycetes</taxon>
        <taxon>Micrococcales</taxon>
        <taxon>Microbacteriaceae</taxon>
        <taxon>Terrimesophilobacter</taxon>
    </lineage>
</organism>
<gene>
    <name evidence="1" type="ORF">E3N84_00315</name>
</gene>
<dbReference type="SUPFAM" id="SSF52540">
    <property type="entry name" value="P-loop containing nucleoside triphosphate hydrolases"/>
    <property type="match status" value="1"/>
</dbReference>
<comment type="caution">
    <text evidence="1">The sequence shown here is derived from an EMBL/GenBank/DDBJ whole genome shotgun (WGS) entry which is preliminary data.</text>
</comment>
<reference evidence="1 2" key="1">
    <citation type="submission" date="2019-03" db="EMBL/GenBank/DDBJ databases">
        <title>Genomics of glacier-inhabiting Cryobacterium strains.</title>
        <authorList>
            <person name="Liu Q."/>
            <person name="Xin Y.-H."/>
        </authorList>
    </citation>
    <scope>NUCLEOTIDE SEQUENCE [LARGE SCALE GENOMIC DNA]</scope>
    <source>
        <strain evidence="1 2">CGMCC 1.10440</strain>
    </source>
</reference>
<dbReference type="Proteomes" id="UP000298488">
    <property type="component" value="Unassembled WGS sequence"/>
</dbReference>
<name>A0A4R8V9E6_9MICO</name>
<accession>A0A4R8V9E6</accession>
<dbReference type="InterPro" id="IPR027417">
    <property type="entry name" value="P-loop_NTPase"/>
</dbReference>
<keyword evidence="1" id="KW-0808">Transferase</keyword>
<keyword evidence="2" id="KW-1185">Reference proteome</keyword>
<evidence type="ECO:0000313" key="2">
    <source>
        <dbReference type="Proteomes" id="UP000298488"/>
    </source>
</evidence>